<dbReference type="AlphaFoldDB" id="A0A399D1A8"/>
<evidence type="ECO:0000313" key="2">
    <source>
        <dbReference type="Proteomes" id="UP000266441"/>
    </source>
</evidence>
<dbReference type="SUPFAM" id="SSF50475">
    <property type="entry name" value="FMN-binding split barrel"/>
    <property type="match status" value="1"/>
</dbReference>
<dbReference type="PANTHER" id="PTHR34071:SF2">
    <property type="entry name" value="FLAVIN-NUCLEOTIDE-BINDING PROTEIN"/>
    <property type="match status" value="1"/>
</dbReference>
<dbReference type="Proteomes" id="UP000266441">
    <property type="component" value="Unassembled WGS sequence"/>
</dbReference>
<reference evidence="1 2" key="1">
    <citation type="journal article" date="2015" name="Int. J. Syst. Evol. Microbiol.">
        <title>Mariniphaga sediminis sp. nov., isolated from coastal sediment.</title>
        <authorList>
            <person name="Wang F.Q."/>
            <person name="Shen Q.Y."/>
            <person name="Chen G.J."/>
            <person name="Du Z.J."/>
        </authorList>
    </citation>
    <scope>NUCLEOTIDE SEQUENCE [LARGE SCALE GENOMIC DNA]</scope>
    <source>
        <strain evidence="1 2">SY21</strain>
    </source>
</reference>
<keyword evidence="2" id="KW-1185">Reference proteome</keyword>
<evidence type="ECO:0000313" key="1">
    <source>
        <dbReference type="EMBL" id="RIH65469.1"/>
    </source>
</evidence>
<dbReference type="OrthoDB" id="9794935at2"/>
<dbReference type="Pfam" id="PF12900">
    <property type="entry name" value="Pyridox_ox_2"/>
    <property type="match status" value="1"/>
</dbReference>
<dbReference type="InterPro" id="IPR012349">
    <property type="entry name" value="Split_barrel_FMN-bd"/>
</dbReference>
<organism evidence="1 2">
    <name type="scientific">Mariniphaga sediminis</name>
    <dbReference type="NCBI Taxonomy" id="1628158"/>
    <lineage>
        <taxon>Bacteria</taxon>
        <taxon>Pseudomonadati</taxon>
        <taxon>Bacteroidota</taxon>
        <taxon>Bacteroidia</taxon>
        <taxon>Marinilabiliales</taxon>
        <taxon>Prolixibacteraceae</taxon>
        <taxon>Mariniphaga</taxon>
    </lineage>
</organism>
<dbReference type="PANTHER" id="PTHR34071">
    <property type="entry name" value="5-NITROIMIDAZOLE ANTIBIOTICS RESISTANCE PROTEIN, NIMA-FAMILY-RELATED PROTEIN-RELATED"/>
    <property type="match status" value="1"/>
</dbReference>
<accession>A0A399D1A8</accession>
<name>A0A399D1A8_9BACT</name>
<dbReference type="InterPro" id="IPR024747">
    <property type="entry name" value="Pyridox_Oxase-rel"/>
</dbReference>
<dbReference type="Gene3D" id="2.30.110.10">
    <property type="entry name" value="Electron Transport, Fmn-binding Protein, Chain A"/>
    <property type="match status" value="1"/>
</dbReference>
<proteinExistence type="predicted"/>
<comment type="caution">
    <text evidence="1">The sequence shown here is derived from an EMBL/GenBank/DDBJ whole genome shotgun (WGS) entry which is preliminary data.</text>
</comment>
<dbReference type="EMBL" id="QWET01000006">
    <property type="protein sequence ID" value="RIH65469.1"/>
    <property type="molecule type" value="Genomic_DNA"/>
</dbReference>
<protein>
    <submittedName>
        <fullName evidence="1">Pyridoxamine 5'-phosphate oxidase family protein</fullName>
    </submittedName>
</protein>
<sequence>MQGRMKKHQLNSTEIKQLLWTEKVGRLATLNSDGFPYVVPVHFAFYNDKIYIHGLPKGQKVENLKSNPHVCFEVDHMSGLIMHEDPCHVNTAYQSVVIMGLAKLIEEEKEIILNQIVNKYTPTLSGKKLPAKMINVTSVIEIKIKECTGKYYEKTGAVS</sequence>
<gene>
    <name evidence="1" type="ORF">D1164_10135</name>
</gene>